<evidence type="ECO:0000256" key="1">
    <source>
        <dbReference type="SAM" id="MobiDB-lite"/>
    </source>
</evidence>
<evidence type="ECO:0000313" key="2">
    <source>
        <dbReference type="EMBL" id="KAK7492333.1"/>
    </source>
</evidence>
<dbReference type="AlphaFoldDB" id="A0ABD0KZI0"/>
<reference evidence="2 3" key="1">
    <citation type="journal article" date="2023" name="Sci. Data">
        <title>Genome assembly of the Korean intertidal mud-creeper Batillaria attramentaria.</title>
        <authorList>
            <person name="Patra A.K."/>
            <person name="Ho P.T."/>
            <person name="Jun S."/>
            <person name="Lee S.J."/>
            <person name="Kim Y."/>
            <person name="Won Y.J."/>
        </authorList>
    </citation>
    <scope>NUCLEOTIDE SEQUENCE [LARGE SCALE GENOMIC DNA]</scope>
    <source>
        <strain evidence="2">Wonlab-2016</strain>
    </source>
</reference>
<feature type="compositionally biased region" description="Polar residues" evidence="1">
    <location>
        <begin position="1"/>
        <end position="11"/>
    </location>
</feature>
<name>A0ABD0KZI0_9CAEN</name>
<accession>A0ABD0KZI0</accession>
<comment type="caution">
    <text evidence="2">The sequence shown here is derived from an EMBL/GenBank/DDBJ whole genome shotgun (WGS) entry which is preliminary data.</text>
</comment>
<gene>
    <name evidence="2" type="ORF">BaRGS_00016430</name>
</gene>
<organism evidence="2 3">
    <name type="scientific">Batillaria attramentaria</name>
    <dbReference type="NCBI Taxonomy" id="370345"/>
    <lineage>
        <taxon>Eukaryota</taxon>
        <taxon>Metazoa</taxon>
        <taxon>Spiralia</taxon>
        <taxon>Lophotrochozoa</taxon>
        <taxon>Mollusca</taxon>
        <taxon>Gastropoda</taxon>
        <taxon>Caenogastropoda</taxon>
        <taxon>Sorbeoconcha</taxon>
        <taxon>Cerithioidea</taxon>
        <taxon>Batillariidae</taxon>
        <taxon>Batillaria</taxon>
    </lineage>
</organism>
<feature type="region of interest" description="Disordered" evidence="1">
    <location>
        <begin position="1"/>
        <end position="20"/>
    </location>
</feature>
<dbReference type="Proteomes" id="UP001519460">
    <property type="component" value="Unassembled WGS sequence"/>
</dbReference>
<evidence type="ECO:0000313" key="3">
    <source>
        <dbReference type="Proteomes" id="UP001519460"/>
    </source>
</evidence>
<dbReference type="EMBL" id="JACVVK020000104">
    <property type="protein sequence ID" value="KAK7492333.1"/>
    <property type="molecule type" value="Genomic_DNA"/>
</dbReference>
<protein>
    <submittedName>
        <fullName evidence="2">Uncharacterized protein</fullName>
    </submittedName>
</protein>
<proteinExistence type="predicted"/>
<sequence>LMPESFSSVFSTDEEVEEGGDDTQNFFQIIALPRSGPDRPGGGGLSWYCEPAAQSAVDLSRARLVKSEGCMLEP</sequence>
<keyword evidence="3" id="KW-1185">Reference proteome</keyword>
<feature type="non-terminal residue" evidence="2">
    <location>
        <position position="1"/>
    </location>
</feature>